<feature type="transmembrane region" description="Helical" evidence="1">
    <location>
        <begin position="32"/>
        <end position="56"/>
    </location>
</feature>
<gene>
    <name evidence="2" type="ORF">KAK11_15065</name>
</gene>
<keyword evidence="3" id="KW-1185">Reference proteome</keyword>
<name>A0ABS5E0Q9_9BURK</name>
<dbReference type="RefSeq" id="WP_210810014.1">
    <property type="nucleotide sequence ID" value="NZ_JAGQDG010000005.1"/>
</dbReference>
<keyword evidence="1" id="KW-1133">Transmembrane helix</keyword>
<evidence type="ECO:0008006" key="4">
    <source>
        <dbReference type="Google" id="ProtNLM"/>
    </source>
</evidence>
<keyword evidence="1" id="KW-0472">Membrane</keyword>
<reference evidence="2 3" key="1">
    <citation type="submission" date="2021-04" db="EMBL/GenBank/DDBJ databases">
        <title>The genome sequence of type strain Ideonella paludis KCTC 32238.</title>
        <authorList>
            <person name="Liu Y."/>
        </authorList>
    </citation>
    <scope>NUCLEOTIDE SEQUENCE [LARGE SCALE GENOMIC DNA]</scope>
    <source>
        <strain evidence="2 3">KCTC 32238</strain>
    </source>
</reference>
<proteinExistence type="predicted"/>
<evidence type="ECO:0000313" key="2">
    <source>
        <dbReference type="EMBL" id="MBQ0936651.1"/>
    </source>
</evidence>
<dbReference type="EMBL" id="JAGQDG010000005">
    <property type="protein sequence ID" value="MBQ0936651.1"/>
    <property type="molecule type" value="Genomic_DNA"/>
</dbReference>
<comment type="caution">
    <text evidence="2">The sequence shown here is derived from an EMBL/GenBank/DDBJ whole genome shotgun (WGS) entry which is preliminary data.</text>
</comment>
<sequence length="307" mass="33398">MAHVTVSATLGLLGNGSWLSMCRLSWVAGLTLALPSLVGLVGIFSAVTALSLLWAMSAAATPSAPIQVSYGLGAALALGAALMLPRGWRYGQGGWLMRSTASLLRYARGQAPEIDGRISLWSEVIANRMASGDDDEVQVVAHSSGCIAAVAALSRAIDRLERTQKTRKAVSLLTLGQCIPVLSHQPEAKSFRVALKHLGQSKSLTWIDVSAPPDACCFALTDPCASPHDSDAHSENVKRLSPRYAEQMDSGRYQALKADKLRCHFQYLMAFPKPKHYDFFQWVCGPQTLQQTTQHLKSINNFKRFSW</sequence>
<feature type="transmembrane region" description="Helical" evidence="1">
    <location>
        <begin position="68"/>
        <end position="88"/>
    </location>
</feature>
<evidence type="ECO:0000256" key="1">
    <source>
        <dbReference type="SAM" id="Phobius"/>
    </source>
</evidence>
<protein>
    <recommendedName>
        <fullName evidence="4">Alpha/beta hydrolase</fullName>
    </recommendedName>
</protein>
<dbReference type="Proteomes" id="UP000672097">
    <property type="component" value="Unassembled WGS sequence"/>
</dbReference>
<accession>A0ABS5E0Q9</accession>
<organism evidence="2 3">
    <name type="scientific">Ideonella paludis</name>
    <dbReference type="NCBI Taxonomy" id="1233411"/>
    <lineage>
        <taxon>Bacteria</taxon>
        <taxon>Pseudomonadati</taxon>
        <taxon>Pseudomonadota</taxon>
        <taxon>Betaproteobacteria</taxon>
        <taxon>Burkholderiales</taxon>
        <taxon>Sphaerotilaceae</taxon>
        <taxon>Ideonella</taxon>
    </lineage>
</organism>
<evidence type="ECO:0000313" key="3">
    <source>
        <dbReference type="Proteomes" id="UP000672097"/>
    </source>
</evidence>
<keyword evidence="1" id="KW-0812">Transmembrane</keyword>